<dbReference type="InParanoid" id="A0A1Y2PHX4"/>
<sequence length="283" mass="33566">MNFKTLLSIIILVFIFSCKKDTKPTIKVEQPMDSIVTSKETLDIDLEQNRKIQKKVFPIVHTKDDAEITKSYLQKKRFVKNTDTYELDFTYPYLDENYHHKFSSFNEYFSKKLLNIKAIENGILEAQEFLCDSLKTKQNREKRITNYKVFLQDDEHLSLLFYKENHYSGSKTAYYTFTTLNYDAVKGTFLNFEDYFDIGSEEEILKTINQKIANSAELQDCFNIVIEDFMSVKNNFIINDNDVTFYFNDCVMCPSYIGSYQISIPLSKIKPFLKMYWDQRFKE</sequence>
<keyword evidence="3" id="KW-1185">Reference proteome</keyword>
<dbReference type="Gene3D" id="3.90.640.20">
    <property type="entry name" value="Heat-shock cognate protein, ATPase"/>
    <property type="match status" value="1"/>
</dbReference>
<organism evidence="2 3">
    <name type="scientific">Tenacibaculum holothuriorum</name>
    <dbReference type="NCBI Taxonomy" id="1635173"/>
    <lineage>
        <taxon>Bacteria</taxon>
        <taxon>Pseudomonadati</taxon>
        <taxon>Bacteroidota</taxon>
        <taxon>Flavobacteriia</taxon>
        <taxon>Flavobacteriales</taxon>
        <taxon>Flavobacteriaceae</taxon>
        <taxon>Tenacibaculum</taxon>
    </lineage>
</organism>
<dbReference type="OrthoDB" id="1137644at2"/>
<dbReference type="Proteomes" id="UP000194221">
    <property type="component" value="Unassembled WGS sequence"/>
</dbReference>
<dbReference type="PROSITE" id="PS51257">
    <property type="entry name" value="PROKAR_LIPOPROTEIN"/>
    <property type="match status" value="1"/>
</dbReference>
<dbReference type="EMBL" id="LAPZ01000001">
    <property type="protein sequence ID" value="OSY89278.1"/>
    <property type="molecule type" value="Genomic_DNA"/>
</dbReference>
<dbReference type="InterPro" id="IPR021729">
    <property type="entry name" value="DUF3298"/>
</dbReference>
<dbReference type="InterPro" id="IPR037126">
    <property type="entry name" value="PdaC/RsiV-like_sf"/>
</dbReference>
<evidence type="ECO:0000259" key="1">
    <source>
        <dbReference type="Pfam" id="PF11738"/>
    </source>
</evidence>
<evidence type="ECO:0000313" key="3">
    <source>
        <dbReference type="Proteomes" id="UP000194221"/>
    </source>
</evidence>
<reference evidence="2 3" key="1">
    <citation type="submission" date="2015-03" db="EMBL/GenBank/DDBJ databases">
        <title>Genome sequence of Tenacibaculum sp. S2-2, isolated from intestinal microbiota of sea cucumber, Apostichopus japonicas.</title>
        <authorList>
            <person name="Shao Z."/>
            <person name="Wang L."/>
            <person name="Li X."/>
        </authorList>
    </citation>
    <scope>NUCLEOTIDE SEQUENCE [LARGE SCALE GENOMIC DNA]</scope>
    <source>
        <strain evidence="2 3">S2-2</strain>
    </source>
</reference>
<proteinExistence type="predicted"/>
<dbReference type="STRING" id="1635173.WH52_01130"/>
<evidence type="ECO:0000313" key="2">
    <source>
        <dbReference type="EMBL" id="OSY89278.1"/>
    </source>
</evidence>
<dbReference type="AlphaFoldDB" id="A0A1Y2PHX4"/>
<comment type="caution">
    <text evidence="2">The sequence shown here is derived from an EMBL/GenBank/DDBJ whole genome shotgun (WGS) entry which is preliminary data.</text>
</comment>
<name>A0A1Y2PHX4_9FLAO</name>
<dbReference type="Gene3D" id="3.30.565.40">
    <property type="entry name" value="Fervidobacterium nodosum Rt17-B1 like"/>
    <property type="match status" value="1"/>
</dbReference>
<gene>
    <name evidence="2" type="ORF">WH52_01130</name>
</gene>
<accession>A0A1Y2PHX4</accession>
<dbReference type="RefSeq" id="WP_086029078.1">
    <property type="nucleotide sequence ID" value="NZ_LAPZ01000001.1"/>
</dbReference>
<protein>
    <recommendedName>
        <fullName evidence="1">DUF3298 domain-containing protein</fullName>
    </recommendedName>
</protein>
<feature type="domain" description="DUF3298" evidence="1">
    <location>
        <begin position="201"/>
        <end position="267"/>
    </location>
</feature>
<dbReference type="Pfam" id="PF11738">
    <property type="entry name" value="DUF3298"/>
    <property type="match status" value="1"/>
</dbReference>